<name>A0A225AS02_TALAT</name>
<dbReference type="AlphaFoldDB" id="A0A225AS02"/>
<keyword evidence="5" id="KW-0732">Signal</keyword>
<dbReference type="CDD" id="cd21175">
    <property type="entry name" value="LPMO_AA9"/>
    <property type="match status" value="1"/>
</dbReference>
<accession>A0A225AS02</accession>
<evidence type="ECO:0000313" key="8">
    <source>
        <dbReference type="Proteomes" id="UP000214365"/>
    </source>
</evidence>
<dbReference type="InterPro" id="IPR005103">
    <property type="entry name" value="AA9_LPMO"/>
</dbReference>
<reference evidence="7 8" key="1">
    <citation type="submission" date="2015-06" db="EMBL/GenBank/DDBJ databases">
        <title>Talaromyces atroroseus IBT 11181 draft genome.</title>
        <authorList>
            <person name="Rasmussen K.B."/>
            <person name="Rasmussen S."/>
            <person name="Petersen B."/>
            <person name="Sicheritz-Ponten T."/>
            <person name="Mortensen U.H."/>
            <person name="Thrane U."/>
        </authorList>
    </citation>
    <scope>NUCLEOTIDE SEQUENCE [LARGE SCALE GENOMIC DNA]</scope>
    <source>
        <strain evidence="7 8">IBT 11181</strain>
    </source>
</reference>
<dbReference type="Pfam" id="PF03443">
    <property type="entry name" value="AA9"/>
    <property type="match status" value="1"/>
</dbReference>
<evidence type="ECO:0000256" key="1">
    <source>
        <dbReference type="ARBA" id="ARBA00001973"/>
    </source>
</evidence>
<dbReference type="STRING" id="1441469.A0A225AS02"/>
<evidence type="ECO:0000256" key="2">
    <source>
        <dbReference type="ARBA" id="ARBA00004613"/>
    </source>
</evidence>
<dbReference type="PANTHER" id="PTHR33353:SF34">
    <property type="entry name" value="ENDO-BETA-1,4-GLUCANASE D"/>
    <property type="match status" value="1"/>
</dbReference>
<feature type="signal peptide" evidence="5">
    <location>
        <begin position="1"/>
        <end position="21"/>
    </location>
</feature>
<organism evidence="7 8">
    <name type="scientific">Talaromyces atroroseus</name>
    <dbReference type="NCBI Taxonomy" id="1441469"/>
    <lineage>
        <taxon>Eukaryota</taxon>
        <taxon>Fungi</taxon>
        <taxon>Dikarya</taxon>
        <taxon>Ascomycota</taxon>
        <taxon>Pezizomycotina</taxon>
        <taxon>Eurotiomycetes</taxon>
        <taxon>Eurotiomycetidae</taxon>
        <taxon>Eurotiales</taxon>
        <taxon>Trichocomaceae</taxon>
        <taxon>Talaromyces</taxon>
        <taxon>Talaromyces sect. Trachyspermi</taxon>
    </lineage>
</organism>
<gene>
    <name evidence="7" type="ORF">UA08_00760</name>
</gene>
<dbReference type="Gene3D" id="2.70.50.70">
    <property type="match status" value="1"/>
</dbReference>
<dbReference type="InterPro" id="IPR049892">
    <property type="entry name" value="AA9"/>
</dbReference>
<evidence type="ECO:0000313" key="7">
    <source>
        <dbReference type="EMBL" id="OKL64371.1"/>
    </source>
</evidence>
<comment type="caution">
    <text evidence="7">The sequence shown here is derived from an EMBL/GenBank/DDBJ whole genome shotgun (WGS) entry which is preliminary data.</text>
</comment>
<protein>
    <submittedName>
        <fullName evidence="7">Endoglucanase-4</fullName>
    </submittedName>
</protein>
<dbReference type="EMBL" id="LFMY01000001">
    <property type="protein sequence ID" value="OKL64371.1"/>
    <property type="molecule type" value="Genomic_DNA"/>
</dbReference>
<sequence length="313" mass="32241">MPSAKVTVLSVFLAVASTVAAHGYVQGIVIGDAFYSGYIVTQYPYMEDPPAVIGWATTATNLGFIDGTEYADPDIICHQNATPAQLSAPVAAGGTVELQWTPWPDSHYGPVITYLANCNGNCSTVDKTQLNFVKIDQAGLINDTQVPGTWAANELIAANNSWTVTIPSSIEPGNYVLRHEIIALHSAQEVDGAQNYPQCINLEITGSGTASPSGTPGEDLYSPTDPGILINIYTSLSTYIIPGPTLWSGASSDVVAPASATPSASTTTAAAAAAAASESVSTSVVTALTTLASTTTFFTTVTGGSQPTSPCGI</sequence>
<evidence type="ECO:0000256" key="5">
    <source>
        <dbReference type="SAM" id="SignalP"/>
    </source>
</evidence>
<comment type="cofactor">
    <cofactor evidence="1">
        <name>Cu(2+)</name>
        <dbReference type="ChEBI" id="CHEBI:29036"/>
    </cofactor>
</comment>
<dbReference type="PANTHER" id="PTHR33353">
    <property type="entry name" value="PUTATIVE (AFU_ORTHOLOGUE AFUA_1G12560)-RELATED"/>
    <property type="match status" value="1"/>
</dbReference>
<keyword evidence="3" id="KW-0964">Secreted</keyword>
<dbReference type="Proteomes" id="UP000214365">
    <property type="component" value="Unassembled WGS sequence"/>
</dbReference>
<dbReference type="RefSeq" id="XP_020124492.1">
    <property type="nucleotide sequence ID" value="XM_020260602.1"/>
</dbReference>
<dbReference type="GO" id="GO:0005576">
    <property type="term" value="C:extracellular region"/>
    <property type="evidence" value="ECO:0007669"/>
    <property type="project" value="UniProtKB-SubCell"/>
</dbReference>
<proteinExistence type="predicted"/>
<dbReference type="GeneID" id="31000515"/>
<evidence type="ECO:0000256" key="3">
    <source>
        <dbReference type="ARBA" id="ARBA00022525"/>
    </source>
</evidence>
<keyword evidence="8" id="KW-1185">Reference proteome</keyword>
<evidence type="ECO:0000259" key="6">
    <source>
        <dbReference type="Pfam" id="PF03443"/>
    </source>
</evidence>
<dbReference type="OrthoDB" id="4849160at2759"/>
<comment type="subcellular location">
    <subcellularLocation>
        <location evidence="2">Secreted</location>
    </subcellularLocation>
</comment>
<evidence type="ECO:0000256" key="4">
    <source>
        <dbReference type="ARBA" id="ARBA00023157"/>
    </source>
</evidence>
<feature type="chain" id="PRO_5012940173" evidence="5">
    <location>
        <begin position="22"/>
        <end position="313"/>
    </location>
</feature>
<feature type="domain" description="Auxiliary Activity family 9 catalytic" evidence="6">
    <location>
        <begin position="22"/>
        <end position="237"/>
    </location>
</feature>
<keyword evidence="4" id="KW-1015">Disulfide bond</keyword>